<protein>
    <recommendedName>
        <fullName evidence="6">Peptidyl-prolyl cis-trans isomerase</fullName>
        <ecNumber evidence="6">5.2.1.8</ecNumber>
    </recommendedName>
</protein>
<evidence type="ECO:0000256" key="2">
    <source>
        <dbReference type="ARBA" id="ARBA00006577"/>
    </source>
</evidence>
<organism evidence="9 10">
    <name type="scientific">Luteimonas kalidii</name>
    <dbReference type="NCBI Taxonomy" id="3042025"/>
    <lineage>
        <taxon>Bacteria</taxon>
        <taxon>Pseudomonadati</taxon>
        <taxon>Pseudomonadota</taxon>
        <taxon>Gammaproteobacteria</taxon>
        <taxon>Lysobacterales</taxon>
        <taxon>Lysobacteraceae</taxon>
        <taxon>Luteimonas</taxon>
    </lineage>
</organism>
<dbReference type="GO" id="GO:0003755">
    <property type="term" value="F:peptidyl-prolyl cis-trans isomerase activity"/>
    <property type="evidence" value="ECO:0007669"/>
    <property type="project" value="UniProtKB-EC"/>
</dbReference>
<name>A0ABT6JT62_9GAMM</name>
<dbReference type="PROSITE" id="PS50059">
    <property type="entry name" value="FKBP_PPIASE"/>
    <property type="match status" value="1"/>
</dbReference>
<dbReference type="Gene3D" id="3.10.50.40">
    <property type="match status" value="1"/>
</dbReference>
<evidence type="ECO:0000313" key="10">
    <source>
        <dbReference type="Proteomes" id="UP001156873"/>
    </source>
</evidence>
<gene>
    <name evidence="9" type="ORF">QFW81_07620</name>
</gene>
<comment type="catalytic activity">
    <reaction evidence="1 5 6">
        <text>[protein]-peptidylproline (omega=180) = [protein]-peptidylproline (omega=0)</text>
        <dbReference type="Rhea" id="RHEA:16237"/>
        <dbReference type="Rhea" id="RHEA-COMP:10747"/>
        <dbReference type="Rhea" id="RHEA-COMP:10748"/>
        <dbReference type="ChEBI" id="CHEBI:83833"/>
        <dbReference type="ChEBI" id="CHEBI:83834"/>
        <dbReference type="EC" id="5.2.1.8"/>
    </reaction>
</comment>
<accession>A0ABT6JT62</accession>
<dbReference type="Gene3D" id="1.10.287.460">
    <property type="entry name" value="Peptidyl-prolyl cis-trans isomerase, FKBP-type, N-terminal domain"/>
    <property type="match status" value="1"/>
</dbReference>
<dbReference type="RefSeq" id="WP_280578091.1">
    <property type="nucleotide sequence ID" value="NZ_JARXRO010000014.1"/>
</dbReference>
<dbReference type="InterPro" id="IPR046357">
    <property type="entry name" value="PPIase_dom_sf"/>
</dbReference>
<dbReference type="Pfam" id="PF01346">
    <property type="entry name" value="FKBP_N"/>
    <property type="match status" value="1"/>
</dbReference>
<dbReference type="SUPFAM" id="SSF54534">
    <property type="entry name" value="FKBP-like"/>
    <property type="match status" value="1"/>
</dbReference>
<keyword evidence="4 5" id="KW-0413">Isomerase</keyword>
<feature type="chain" id="PRO_5045486510" description="Peptidyl-prolyl cis-trans isomerase" evidence="7">
    <location>
        <begin position="24"/>
        <end position="262"/>
    </location>
</feature>
<sequence length="262" mass="27754">MKVSMRSTTLAVFGLALSVALVACKPLDKDTGKPVDGAEDAPADAPAVAAKGGLKTEKEQVSYVIGMQIGDSLKGAKDEVDLDTLFKAVRSTLDGKDPLLTQEEAMQVMQAFSTRMQARQMAELEQSAKTNAEEGERFLAGNAGKEGVQTTASGLQYQVLSEGSGAKPKAGDTVRVHYKGTLLDGETFDDSYARGEPVEFALSQVVPGWQEGLQLMPVGSKYRLWIPGKLGYGEQGTPGGPIGPNATLVFEVELLDIVNSAE</sequence>
<feature type="domain" description="PPIase FKBP-type" evidence="8">
    <location>
        <begin position="171"/>
        <end position="258"/>
    </location>
</feature>
<keyword evidence="3 5" id="KW-0697">Rotamase</keyword>
<proteinExistence type="inferred from homology"/>
<dbReference type="PROSITE" id="PS51257">
    <property type="entry name" value="PROKAR_LIPOPROTEIN"/>
    <property type="match status" value="1"/>
</dbReference>
<dbReference type="InterPro" id="IPR000774">
    <property type="entry name" value="PPIase_FKBP_N"/>
</dbReference>
<dbReference type="PANTHER" id="PTHR43811:SF19">
    <property type="entry name" value="39 KDA FK506-BINDING NUCLEAR PROTEIN"/>
    <property type="match status" value="1"/>
</dbReference>
<evidence type="ECO:0000313" key="9">
    <source>
        <dbReference type="EMBL" id="MDH5833792.1"/>
    </source>
</evidence>
<dbReference type="Proteomes" id="UP001156873">
    <property type="component" value="Unassembled WGS sequence"/>
</dbReference>
<comment type="similarity">
    <text evidence="2 6">Belongs to the FKBP-type PPIase family.</text>
</comment>
<dbReference type="EC" id="5.2.1.8" evidence="6"/>
<evidence type="ECO:0000256" key="3">
    <source>
        <dbReference type="ARBA" id="ARBA00023110"/>
    </source>
</evidence>
<evidence type="ECO:0000259" key="8">
    <source>
        <dbReference type="PROSITE" id="PS50059"/>
    </source>
</evidence>
<evidence type="ECO:0000256" key="6">
    <source>
        <dbReference type="RuleBase" id="RU003915"/>
    </source>
</evidence>
<keyword evidence="10" id="KW-1185">Reference proteome</keyword>
<dbReference type="InterPro" id="IPR036944">
    <property type="entry name" value="PPIase_FKBP_N_sf"/>
</dbReference>
<keyword evidence="7" id="KW-0732">Signal</keyword>
<evidence type="ECO:0000256" key="1">
    <source>
        <dbReference type="ARBA" id="ARBA00000971"/>
    </source>
</evidence>
<evidence type="ECO:0000256" key="7">
    <source>
        <dbReference type="SAM" id="SignalP"/>
    </source>
</evidence>
<dbReference type="Pfam" id="PF00254">
    <property type="entry name" value="FKBP_C"/>
    <property type="match status" value="1"/>
</dbReference>
<dbReference type="PANTHER" id="PTHR43811">
    <property type="entry name" value="FKBP-TYPE PEPTIDYL-PROLYL CIS-TRANS ISOMERASE FKPA"/>
    <property type="match status" value="1"/>
</dbReference>
<feature type="signal peptide" evidence="7">
    <location>
        <begin position="1"/>
        <end position="23"/>
    </location>
</feature>
<evidence type="ECO:0000256" key="4">
    <source>
        <dbReference type="ARBA" id="ARBA00023235"/>
    </source>
</evidence>
<comment type="caution">
    <text evidence="9">The sequence shown here is derived from an EMBL/GenBank/DDBJ whole genome shotgun (WGS) entry which is preliminary data.</text>
</comment>
<dbReference type="InterPro" id="IPR001179">
    <property type="entry name" value="PPIase_FKBP_dom"/>
</dbReference>
<evidence type="ECO:0000256" key="5">
    <source>
        <dbReference type="PROSITE-ProRule" id="PRU00277"/>
    </source>
</evidence>
<dbReference type="EMBL" id="JARXRO010000014">
    <property type="protein sequence ID" value="MDH5833792.1"/>
    <property type="molecule type" value="Genomic_DNA"/>
</dbReference>
<reference evidence="9 10" key="1">
    <citation type="submission" date="2023-04" db="EMBL/GenBank/DDBJ databases">
        <title>Luteimonas sp. M1R5S59.</title>
        <authorList>
            <person name="Sun J.-Q."/>
        </authorList>
    </citation>
    <scope>NUCLEOTIDE SEQUENCE [LARGE SCALE GENOMIC DNA]</scope>
    <source>
        <strain evidence="9 10">M1R5S59</strain>
    </source>
</reference>